<dbReference type="EMBL" id="CAFBOL010000024">
    <property type="protein sequence ID" value="CAB4986715.1"/>
    <property type="molecule type" value="Genomic_DNA"/>
</dbReference>
<evidence type="ECO:0000313" key="12">
    <source>
        <dbReference type="EMBL" id="CAB4936241.1"/>
    </source>
</evidence>
<evidence type="ECO:0000313" key="8">
    <source>
        <dbReference type="EMBL" id="CAB4363994.1"/>
    </source>
</evidence>
<comment type="similarity">
    <text evidence="2">Belongs to the acyl-CoA dehydrogenase family.</text>
</comment>
<dbReference type="InterPro" id="IPR036250">
    <property type="entry name" value="AcylCo_DH-like_C"/>
</dbReference>
<proteinExistence type="inferred from homology"/>
<reference evidence="10" key="1">
    <citation type="submission" date="2020-05" db="EMBL/GenBank/DDBJ databases">
        <authorList>
            <person name="Chiriac C."/>
            <person name="Salcher M."/>
            <person name="Ghai R."/>
            <person name="Kavagutti S V."/>
        </authorList>
    </citation>
    <scope>NUCLEOTIDE SEQUENCE</scope>
</reference>
<dbReference type="GO" id="GO:0050660">
    <property type="term" value="F:flavin adenine dinucleotide binding"/>
    <property type="evidence" value="ECO:0007669"/>
    <property type="project" value="InterPro"/>
</dbReference>
<dbReference type="AlphaFoldDB" id="A0A6J6Y687"/>
<feature type="domain" description="Acyl-CoA dehydrogenase/oxidase N-terminal" evidence="7">
    <location>
        <begin position="6"/>
        <end position="95"/>
    </location>
</feature>
<dbReference type="Gene3D" id="1.10.540.10">
    <property type="entry name" value="Acyl-CoA dehydrogenase/oxidase, N-terminal domain"/>
    <property type="match status" value="1"/>
</dbReference>
<dbReference type="SUPFAM" id="SSF47203">
    <property type="entry name" value="Acyl-CoA dehydrogenase C-terminal domain-like"/>
    <property type="match status" value="1"/>
</dbReference>
<keyword evidence="4" id="KW-0274">FAD</keyword>
<dbReference type="InterPro" id="IPR009075">
    <property type="entry name" value="AcylCo_DH/oxidase_C"/>
</dbReference>
<feature type="domain" description="Acyl-CoA dehydrogenase/oxidase C-terminal" evidence="6">
    <location>
        <begin position="206"/>
        <end position="329"/>
    </location>
</feature>
<evidence type="ECO:0000313" key="10">
    <source>
        <dbReference type="EMBL" id="CAB4803524.1"/>
    </source>
</evidence>
<evidence type="ECO:0000313" key="9">
    <source>
        <dbReference type="EMBL" id="CAB4724676.1"/>
    </source>
</evidence>
<dbReference type="Gene3D" id="1.20.140.10">
    <property type="entry name" value="Butyryl-CoA Dehydrogenase, subunit A, domain 3"/>
    <property type="match status" value="1"/>
</dbReference>
<evidence type="ECO:0000256" key="4">
    <source>
        <dbReference type="ARBA" id="ARBA00022827"/>
    </source>
</evidence>
<evidence type="ECO:0000256" key="5">
    <source>
        <dbReference type="ARBA" id="ARBA00023002"/>
    </source>
</evidence>
<keyword evidence="3" id="KW-0285">Flavoprotein</keyword>
<dbReference type="EMBL" id="CAFAAV010000011">
    <property type="protein sequence ID" value="CAB4803524.1"/>
    <property type="molecule type" value="Genomic_DNA"/>
</dbReference>
<dbReference type="Pfam" id="PF02771">
    <property type="entry name" value="Acyl-CoA_dh_N"/>
    <property type="match status" value="1"/>
</dbReference>
<dbReference type="EMBL" id="CAEZYF010000009">
    <property type="protein sequence ID" value="CAB4724676.1"/>
    <property type="molecule type" value="Genomic_DNA"/>
</dbReference>
<dbReference type="EMBL" id="CAFBIY010000087">
    <property type="protein sequence ID" value="CAB4851608.1"/>
    <property type="molecule type" value="Genomic_DNA"/>
</dbReference>
<dbReference type="InterPro" id="IPR037069">
    <property type="entry name" value="AcylCoA_DH/ox_N_sf"/>
</dbReference>
<sequence length="342" mass="35465">MDLTTSPEQDEIISSSAAFLRDRMPITRIRALFDEPSNVDDGAWNGAAELGWFFLGLPEANGGVGFGLADEVHLFREIGRGLATGPFLSTVLAARVAAFAGDAALAEAIGGGQRVGIVIPGSSTLIGADGSLTGPLQLLDCEADGLALAVAPDQAALVRVSDLTGVAPVACIDPGVRLCRADAAGVAPIARVTADVDPVQRRGHVLAAAMLVGINEAVRDLSAEHAKSRVQFDKPIGVNQAIKHPCADMAVRAQLGYAQSIFAAVANDEGREDADYHAISAHLAAGEYADLSAAATVQIMGGMGFTFEHDAHLYCKRAFVLGQLFGGTSTQLGRLLDLPSAR</sequence>
<dbReference type="SUPFAM" id="SSF56645">
    <property type="entry name" value="Acyl-CoA dehydrogenase NM domain-like"/>
    <property type="match status" value="1"/>
</dbReference>
<evidence type="ECO:0000256" key="1">
    <source>
        <dbReference type="ARBA" id="ARBA00001974"/>
    </source>
</evidence>
<evidence type="ECO:0000259" key="6">
    <source>
        <dbReference type="Pfam" id="PF00441"/>
    </source>
</evidence>
<accession>A0A6J6Y687</accession>
<evidence type="ECO:0000313" key="13">
    <source>
        <dbReference type="EMBL" id="CAB4986715.1"/>
    </source>
</evidence>
<evidence type="ECO:0000256" key="2">
    <source>
        <dbReference type="ARBA" id="ARBA00009347"/>
    </source>
</evidence>
<gene>
    <name evidence="9" type="ORF">UFOPK2656_01682</name>
    <name evidence="10" type="ORF">UFOPK3099_00260</name>
    <name evidence="11" type="ORF">UFOPK3267_01618</name>
    <name evidence="12" type="ORF">UFOPK3651_01824</name>
    <name evidence="13" type="ORF">UFOPK3931_01196</name>
    <name evidence="8" type="ORF">UFOPK4189_01763</name>
</gene>
<dbReference type="InterPro" id="IPR009100">
    <property type="entry name" value="AcylCoA_DH/oxidase_NM_dom_sf"/>
</dbReference>
<name>A0A6J6Y687_9ZZZZ</name>
<dbReference type="PANTHER" id="PTHR43884">
    <property type="entry name" value="ACYL-COA DEHYDROGENASE"/>
    <property type="match status" value="1"/>
</dbReference>
<dbReference type="GO" id="GO:0003995">
    <property type="term" value="F:acyl-CoA dehydrogenase activity"/>
    <property type="evidence" value="ECO:0007669"/>
    <property type="project" value="TreeGrafter"/>
</dbReference>
<evidence type="ECO:0000313" key="11">
    <source>
        <dbReference type="EMBL" id="CAB4851608.1"/>
    </source>
</evidence>
<dbReference type="Pfam" id="PF00441">
    <property type="entry name" value="Acyl-CoA_dh_1"/>
    <property type="match status" value="1"/>
</dbReference>
<dbReference type="EMBL" id="CAFBMT010000009">
    <property type="protein sequence ID" value="CAB4936241.1"/>
    <property type="molecule type" value="Genomic_DNA"/>
</dbReference>
<comment type="cofactor">
    <cofactor evidence="1">
        <name>FAD</name>
        <dbReference type="ChEBI" id="CHEBI:57692"/>
    </cofactor>
</comment>
<dbReference type="EMBL" id="CAESGF010000009">
    <property type="protein sequence ID" value="CAB4363994.1"/>
    <property type="molecule type" value="Genomic_DNA"/>
</dbReference>
<evidence type="ECO:0000256" key="3">
    <source>
        <dbReference type="ARBA" id="ARBA00022630"/>
    </source>
</evidence>
<evidence type="ECO:0000259" key="7">
    <source>
        <dbReference type="Pfam" id="PF02771"/>
    </source>
</evidence>
<dbReference type="InterPro" id="IPR013786">
    <property type="entry name" value="AcylCoA_DH/ox_N"/>
</dbReference>
<dbReference type="PANTHER" id="PTHR43884:SF20">
    <property type="entry name" value="ACYL-COA DEHYDROGENASE FADE28"/>
    <property type="match status" value="1"/>
</dbReference>
<protein>
    <submittedName>
        <fullName evidence="10">Unannotated protein</fullName>
    </submittedName>
</protein>
<organism evidence="10">
    <name type="scientific">freshwater metagenome</name>
    <dbReference type="NCBI Taxonomy" id="449393"/>
    <lineage>
        <taxon>unclassified sequences</taxon>
        <taxon>metagenomes</taxon>
        <taxon>ecological metagenomes</taxon>
    </lineage>
</organism>
<keyword evidence="5" id="KW-0560">Oxidoreductase</keyword>